<reference evidence="1 2" key="1">
    <citation type="submission" date="2019-10" db="EMBL/GenBank/DDBJ databases">
        <title>A soil myxobacterium in the family Polyangiaceae.</title>
        <authorList>
            <person name="Li Y."/>
            <person name="Wang J."/>
        </authorList>
    </citation>
    <scope>NUCLEOTIDE SEQUENCE [LARGE SCALE GENOMIC DNA]</scope>
    <source>
        <strain evidence="1 2">DSM 14734</strain>
    </source>
</reference>
<dbReference type="RefSeq" id="WP_338046759.1">
    <property type="nucleotide sequence ID" value="NZ_WJIE01000023.1"/>
</dbReference>
<keyword evidence="2" id="KW-1185">Reference proteome</keyword>
<evidence type="ECO:0000313" key="1">
    <source>
        <dbReference type="EMBL" id="MRG97952.1"/>
    </source>
</evidence>
<dbReference type="InterPro" id="IPR008912">
    <property type="entry name" value="Uncharacterised_CoxE"/>
</dbReference>
<dbReference type="EMBL" id="WJIE01000023">
    <property type="protein sequence ID" value="MRG97952.1"/>
    <property type="molecule type" value="Genomic_DNA"/>
</dbReference>
<gene>
    <name evidence="1" type="ORF">GF068_39495</name>
</gene>
<dbReference type="InterPro" id="IPR036465">
    <property type="entry name" value="vWFA_dom_sf"/>
</dbReference>
<dbReference type="Pfam" id="PF05762">
    <property type="entry name" value="VWA_CoxE"/>
    <property type="match status" value="1"/>
</dbReference>
<dbReference type="SUPFAM" id="SSF53300">
    <property type="entry name" value="vWA-like"/>
    <property type="match status" value="1"/>
</dbReference>
<organism evidence="1 2">
    <name type="scientific">Polyangium spumosum</name>
    <dbReference type="NCBI Taxonomy" id="889282"/>
    <lineage>
        <taxon>Bacteria</taxon>
        <taxon>Pseudomonadati</taxon>
        <taxon>Myxococcota</taxon>
        <taxon>Polyangia</taxon>
        <taxon>Polyangiales</taxon>
        <taxon>Polyangiaceae</taxon>
        <taxon>Polyangium</taxon>
    </lineage>
</organism>
<proteinExistence type="predicted"/>
<evidence type="ECO:0000313" key="2">
    <source>
        <dbReference type="Proteomes" id="UP000440224"/>
    </source>
</evidence>
<dbReference type="Proteomes" id="UP000440224">
    <property type="component" value="Unassembled WGS sequence"/>
</dbReference>
<dbReference type="PANTHER" id="PTHR39338:SF5">
    <property type="entry name" value="BLR6139 PROTEIN"/>
    <property type="match status" value="1"/>
</dbReference>
<dbReference type="PANTHER" id="PTHR39338">
    <property type="entry name" value="BLL5662 PROTEIN-RELATED"/>
    <property type="match status" value="1"/>
</dbReference>
<comment type="caution">
    <text evidence="1">The sequence shown here is derived from an EMBL/GenBank/DDBJ whole genome shotgun (WGS) entry which is preliminary data.</text>
</comment>
<dbReference type="InterPro" id="IPR011195">
    <property type="entry name" value="UCP010256"/>
</dbReference>
<protein>
    <submittedName>
        <fullName evidence="1">VWA domain-containing protein</fullName>
    </submittedName>
</protein>
<name>A0A6N7Q0G7_9BACT</name>
<sequence>MLRVLDELLWVLRREGLPVSTAQAIDAARVAALVGLSDRQTLRDGLAAVLATKKDELVLFRACFDRFFAAEHAHLGDLWSRLRVRGFSEAELGALRELLSAAAQRSSGDAAGMLAFTGEALELDQLLASAGIARALAPMTSALQTGFFTQEVNKRLGIPALGSALTRMRDALREALGEERGALLAAALREELDAMKRRVRAHVEASLARKLGDVDEEAARAVDRPFSSLSPEEMAEVRRALRRLAERLRGAERVRQKRSKRGRIDPHRTLRRSLRTGGIPFRPARRVRRRDKPRLVLLCDVSDSVRIASRFMLELVCASQELFAETRSFVFVSDLGETTELFRRKRAEAALAAIESGRVVDRTRNSNYGRALVAFEERLGRSVDRRTTIVILGDGRTNFLPEEVSVVERLARQAGSVLWICPEPPATWGTGDSAMPRYAAAVSRVLVARTARELEGAARELLARRK</sequence>
<accession>A0A6N7Q0G7</accession>
<dbReference type="AlphaFoldDB" id="A0A6N7Q0G7"/>
<dbReference type="PIRSF" id="PIRSF010256">
    <property type="entry name" value="CoxE_vWa"/>
    <property type="match status" value="1"/>
</dbReference>